<keyword evidence="1" id="KW-0808">Transferase</keyword>
<evidence type="ECO:0000256" key="2">
    <source>
        <dbReference type="ARBA" id="ARBA00024222"/>
    </source>
</evidence>
<keyword evidence="1" id="KW-0012">Acyltransferase</keyword>
<dbReference type="PANTHER" id="PTHR11590:SF49">
    <property type="entry name" value="PROTEIN-GLUTAMINE GAMMA-GLUTAMYLTRANSFERASE K"/>
    <property type="match status" value="1"/>
</dbReference>
<reference evidence="4" key="1">
    <citation type="submission" date="2025-08" db="UniProtKB">
        <authorList>
            <consortium name="Ensembl"/>
        </authorList>
    </citation>
    <scope>IDENTIFICATION</scope>
</reference>
<dbReference type="InterPro" id="IPR013783">
    <property type="entry name" value="Ig-like_fold"/>
</dbReference>
<dbReference type="Proteomes" id="UP001108240">
    <property type="component" value="Unplaced"/>
</dbReference>
<name>A0A9J7ZJJ1_CYPCA</name>
<dbReference type="InterPro" id="IPR008958">
    <property type="entry name" value="Transglutaminase_C"/>
</dbReference>
<dbReference type="InterPro" id="IPR050779">
    <property type="entry name" value="Transglutaminase"/>
</dbReference>
<evidence type="ECO:0000259" key="3">
    <source>
        <dbReference type="Pfam" id="PF00927"/>
    </source>
</evidence>
<keyword evidence="5" id="KW-1185">Reference proteome</keyword>
<evidence type="ECO:0000256" key="1">
    <source>
        <dbReference type="ARBA" id="ARBA00023315"/>
    </source>
</evidence>
<dbReference type="Gene3D" id="2.60.40.10">
    <property type="entry name" value="Immunoglobulins"/>
    <property type="match status" value="2"/>
</dbReference>
<dbReference type="PANTHER" id="PTHR11590">
    <property type="entry name" value="PROTEIN-GLUTAMINE GAMMA-GLUTAMYLTRANSFERASE"/>
    <property type="match status" value="1"/>
</dbReference>
<organism evidence="4 5">
    <name type="scientific">Cyprinus carpio carpio</name>
    <dbReference type="NCBI Taxonomy" id="630221"/>
    <lineage>
        <taxon>Eukaryota</taxon>
        <taxon>Metazoa</taxon>
        <taxon>Chordata</taxon>
        <taxon>Craniata</taxon>
        <taxon>Vertebrata</taxon>
        <taxon>Euteleostomi</taxon>
        <taxon>Actinopterygii</taxon>
        <taxon>Neopterygii</taxon>
        <taxon>Teleostei</taxon>
        <taxon>Ostariophysi</taxon>
        <taxon>Cypriniformes</taxon>
        <taxon>Cyprinidae</taxon>
        <taxon>Cyprininae</taxon>
        <taxon>Cyprinus</taxon>
    </lineage>
</organism>
<evidence type="ECO:0000313" key="5">
    <source>
        <dbReference type="Proteomes" id="UP001108240"/>
    </source>
</evidence>
<feature type="domain" description="Transglutaminase C-terminal" evidence="3">
    <location>
        <begin position="28"/>
        <end position="122"/>
    </location>
</feature>
<dbReference type="SUPFAM" id="SSF49309">
    <property type="entry name" value="Transglutaminase, two C-terminal domains"/>
    <property type="match status" value="2"/>
</dbReference>
<dbReference type="Pfam" id="PF00927">
    <property type="entry name" value="Transglut_C"/>
    <property type="match status" value="1"/>
</dbReference>
<dbReference type="Ensembl" id="ENSCCRT00000189595.1">
    <property type="protein sequence ID" value="ENSCCRP00000132472.1"/>
    <property type="gene ID" value="ENSCCRG00000074293.1"/>
</dbReference>
<dbReference type="InterPro" id="IPR036238">
    <property type="entry name" value="Transglutaminase_C_sf"/>
</dbReference>
<proteinExistence type="predicted"/>
<evidence type="ECO:0000313" key="4">
    <source>
        <dbReference type="Ensembl" id="ENSCCRP00000132472.1"/>
    </source>
</evidence>
<reference evidence="4" key="2">
    <citation type="submission" date="2025-09" db="UniProtKB">
        <authorList>
            <consortium name="Ensembl"/>
        </authorList>
    </citation>
    <scope>IDENTIFICATION</scope>
</reference>
<sequence length="174" mass="19601">MALRRCTYPLPCAEDVVCEVSLKEDGLCVGKDAVVYINLKNKCSSPRSVTLYSQAAATYYTGVRKTFLKRDQRCIELKASECRPLEWSLSYDEYKEHLVDHTSLMLNLFGHVAQTKQVLATQYNFRLRTPDLVIAPVSDAVLGQEVPVKITFQNPLPCVLKNSVFRFVGLGQHA</sequence>
<dbReference type="FunFam" id="2.60.40.10:FF:000171">
    <property type="entry name" value="protein-glutamine gamma-glutamyltransferase 6"/>
    <property type="match status" value="1"/>
</dbReference>
<protein>
    <recommendedName>
        <fullName evidence="2">protein-glutamine gamma-glutamyltransferase</fullName>
        <ecNumber evidence="2">2.3.2.13</ecNumber>
    </recommendedName>
</protein>
<dbReference type="AlphaFoldDB" id="A0A9J7ZJJ1"/>
<dbReference type="GO" id="GO:0003810">
    <property type="term" value="F:protein-glutamine gamma-glutamyltransferase activity"/>
    <property type="evidence" value="ECO:0007669"/>
    <property type="project" value="UniProtKB-EC"/>
</dbReference>
<accession>A0A9J7ZJJ1</accession>
<dbReference type="GeneTree" id="ENSGT01050000244866"/>
<dbReference type="EC" id="2.3.2.13" evidence="2"/>